<keyword evidence="8" id="KW-0472">Membrane</keyword>
<keyword evidence="7" id="KW-1133">Transmembrane helix</keyword>
<evidence type="ECO:0000256" key="13">
    <source>
        <dbReference type="RuleBase" id="RU369107"/>
    </source>
</evidence>
<comment type="pathway">
    <text evidence="13">Glycan metabolism; N-glycan degradation.</text>
</comment>
<dbReference type="SUPFAM" id="SSF48208">
    <property type="entry name" value="Six-hairpin glycosidases"/>
    <property type="match status" value="1"/>
</dbReference>
<dbReference type="EMBL" id="ML119727">
    <property type="protein sequence ID" value="RPA77388.1"/>
    <property type="molecule type" value="Genomic_DNA"/>
</dbReference>
<dbReference type="GO" id="GO:0005789">
    <property type="term" value="C:endoplasmic reticulum membrane"/>
    <property type="evidence" value="ECO:0007669"/>
    <property type="project" value="UniProtKB-SubCell"/>
</dbReference>
<accession>A0A3N4HY11</accession>
<evidence type="ECO:0000256" key="3">
    <source>
        <dbReference type="ARBA" id="ARBA00022692"/>
    </source>
</evidence>
<comment type="subcellular location">
    <subcellularLocation>
        <location evidence="1 12">Endoplasmic reticulum membrane</location>
        <topology evidence="1 12">Single-pass type II membrane protein</topology>
    </subcellularLocation>
</comment>
<dbReference type="OrthoDB" id="410058at2759"/>
<gene>
    <name evidence="17" type="ORF">BJ508DRAFT_417101</name>
</gene>
<feature type="signal peptide" evidence="14">
    <location>
        <begin position="1"/>
        <end position="20"/>
    </location>
</feature>
<dbReference type="GO" id="GO:0004573">
    <property type="term" value="F:Glc3Man9GlcNAc2 oligosaccharide glucosidase activity"/>
    <property type="evidence" value="ECO:0007669"/>
    <property type="project" value="UniProtKB-UniRule"/>
</dbReference>
<evidence type="ECO:0000256" key="1">
    <source>
        <dbReference type="ARBA" id="ARBA00004648"/>
    </source>
</evidence>
<dbReference type="InterPro" id="IPR008928">
    <property type="entry name" value="6-hairpin_glycosidase_sf"/>
</dbReference>
<dbReference type="InterPro" id="IPR004888">
    <property type="entry name" value="Glycoside_hydrolase_63"/>
</dbReference>
<keyword evidence="5 12" id="KW-0256">Endoplasmic reticulum</keyword>
<dbReference type="STRING" id="1160509.A0A3N4HY11"/>
<evidence type="ECO:0000256" key="2">
    <source>
        <dbReference type="ARBA" id="ARBA00010833"/>
    </source>
</evidence>
<keyword evidence="6" id="KW-0735">Signal-anchor</keyword>
<evidence type="ECO:0000256" key="11">
    <source>
        <dbReference type="ARBA" id="ARBA00038888"/>
    </source>
</evidence>
<proteinExistence type="inferred from homology"/>
<evidence type="ECO:0000256" key="4">
    <source>
        <dbReference type="ARBA" id="ARBA00022801"/>
    </source>
</evidence>
<dbReference type="GO" id="GO:0006487">
    <property type="term" value="P:protein N-linked glycosylation"/>
    <property type="evidence" value="ECO:0007669"/>
    <property type="project" value="UniProtKB-UniRule"/>
</dbReference>
<evidence type="ECO:0000256" key="7">
    <source>
        <dbReference type="ARBA" id="ARBA00022989"/>
    </source>
</evidence>
<evidence type="ECO:0000313" key="17">
    <source>
        <dbReference type="EMBL" id="RPA77388.1"/>
    </source>
</evidence>
<dbReference type="Proteomes" id="UP000275078">
    <property type="component" value="Unassembled WGS sequence"/>
</dbReference>
<evidence type="ECO:0000256" key="9">
    <source>
        <dbReference type="ARBA" id="ARBA00023180"/>
    </source>
</evidence>
<evidence type="ECO:0000259" key="16">
    <source>
        <dbReference type="Pfam" id="PF16923"/>
    </source>
</evidence>
<protein>
    <recommendedName>
        <fullName evidence="11 12">Mannosyl-oligosaccharide glucosidase</fullName>
        <ecNumber evidence="11 12">3.2.1.106</ecNumber>
    </recommendedName>
    <alternativeName>
        <fullName evidence="13">Glucosidase I</fullName>
    </alternativeName>
</protein>
<keyword evidence="14" id="KW-0732">Signal</keyword>
<keyword evidence="10 12" id="KW-0326">Glycosidase</keyword>
<evidence type="ECO:0000256" key="8">
    <source>
        <dbReference type="ARBA" id="ARBA00023136"/>
    </source>
</evidence>
<evidence type="ECO:0000256" key="12">
    <source>
        <dbReference type="RuleBase" id="RU368089"/>
    </source>
</evidence>
<evidence type="ECO:0000259" key="15">
    <source>
        <dbReference type="Pfam" id="PF03200"/>
    </source>
</evidence>
<organism evidence="17 18">
    <name type="scientific">Ascobolus immersus RN42</name>
    <dbReference type="NCBI Taxonomy" id="1160509"/>
    <lineage>
        <taxon>Eukaryota</taxon>
        <taxon>Fungi</taxon>
        <taxon>Dikarya</taxon>
        <taxon>Ascomycota</taxon>
        <taxon>Pezizomycotina</taxon>
        <taxon>Pezizomycetes</taxon>
        <taxon>Pezizales</taxon>
        <taxon>Ascobolaceae</taxon>
        <taxon>Ascobolus</taxon>
    </lineage>
</organism>
<evidence type="ECO:0000256" key="6">
    <source>
        <dbReference type="ARBA" id="ARBA00022968"/>
    </source>
</evidence>
<feature type="domain" description="Glycosyl hydrolase family 63 N-terminal" evidence="16">
    <location>
        <begin position="41"/>
        <end position="268"/>
    </location>
</feature>
<dbReference type="Gene3D" id="2.70.98.110">
    <property type="entry name" value="Glycosyl hydrolase family 63, N-terminal domain"/>
    <property type="match status" value="1"/>
</dbReference>
<keyword evidence="18" id="KW-1185">Reference proteome</keyword>
<dbReference type="AlphaFoldDB" id="A0A3N4HY11"/>
<evidence type="ECO:0000256" key="10">
    <source>
        <dbReference type="ARBA" id="ARBA00023295"/>
    </source>
</evidence>
<dbReference type="EC" id="3.2.1.106" evidence="11 12"/>
<keyword evidence="9 13" id="KW-0325">Glycoprotein</keyword>
<dbReference type="InterPro" id="IPR031335">
    <property type="entry name" value="Glyco_hydro_63_C"/>
</dbReference>
<dbReference type="GO" id="GO:0009311">
    <property type="term" value="P:oligosaccharide metabolic process"/>
    <property type="evidence" value="ECO:0007669"/>
    <property type="project" value="UniProtKB-UniRule"/>
</dbReference>
<dbReference type="PANTHER" id="PTHR10412">
    <property type="entry name" value="MANNOSYL-OLIGOSACCHARIDE GLUCOSIDASE"/>
    <property type="match status" value="1"/>
</dbReference>
<reference evidence="17 18" key="1">
    <citation type="journal article" date="2018" name="Nat. Ecol. Evol.">
        <title>Pezizomycetes genomes reveal the molecular basis of ectomycorrhizal truffle lifestyle.</title>
        <authorList>
            <person name="Murat C."/>
            <person name="Payen T."/>
            <person name="Noel B."/>
            <person name="Kuo A."/>
            <person name="Morin E."/>
            <person name="Chen J."/>
            <person name="Kohler A."/>
            <person name="Krizsan K."/>
            <person name="Balestrini R."/>
            <person name="Da Silva C."/>
            <person name="Montanini B."/>
            <person name="Hainaut M."/>
            <person name="Levati E."/>
            <person name="Barry K.W."/>
            <person name="Belfiori B."/>
            <person name="Cichocki N."/>
            <person name="Clum A."/>
            <person name="Dockter R.B."/>
            <person name="Fauchery L."/>
            <person name="Guy J."/>
            <person name="Iotti M."/>
            <person name="Le Tacon F."/>
            <person name="Lindquist E.A."/>
            <person name="Lipzen A."/>
            <person name="Malagnac F."/>
            <person name="Mello A."/>
            <person name="Molinier V."/>
            <person name="Miyauchi S."/>
            <person name="Poulain J."/>
            <person name="Riccioni C."/>
            <person name="Rubini A."/>
            <person name="Sitrit Y."/>
            <person name="Splivallo R."/>
            <person name="Traeger S."/>
            <person name="Wang M."/>
            <person name="Zifcakova L."/>
            <person name="Wipf D."/>
            <person name="Zambonelli A."/>
            <person name="Paolocci F."/>
            <person name="Nowrousian M."/>
            <person name="Ottonello S."/>
            <person name="Baldrian P."/>
            <person name="Spatafora J.W."/>
            <person name="Henrissat B."/>
            <person name="Nagy L.G."/>
            <person name="Aury J.M."/>
            <person name="Wincker P."/>
            <person name="Grigoriev I.V."/>
            <person name="Bonfante P."/>
            <person name="Martin F.M."/>
        </authorList>
    </citation>
    <scope>NUCLEOTIDE SEQUENCE [LARGE SCALE GENOMIC DNA]</scope>
    <source>
        <strain evidence="17 18">RN42</strain>
    </source>
</reference>
<feature type="chain" id="PRO_5018077253" description="Mannosyl-oligosaccharide glucosidase" evidence="14">
    <location>
        <begin position="21"/>
        <end position="844"/>
    </location>
</feature>
<dbReference type="Gene3D" id="1.50.10.10">
    <property type="match status" value="1"/>
</dbReference>
<dbReference type="Pfam" id="PF03200">
    <property type="entry name" value="Glyco_hydro_63"/>
    <property type="match status" value="1"/>
</dbReference>
<comment type="catalytic activity">
    <reaction evidence="12">
        <text>N(4)-(alpha-D-Glc-(1-&gt;2)-alpha-D-Glc-(1-&gt;3)-alpha-D-Glc-(1-&gt;3)-alpha-D-Man-(1-&gt;2)-alpha-D-Man-(1-&gt;2)-alpha-D-Man-(1-&gt;3)-[alpha-D-Man-(1-&gt;2)-alpha-D-Man-(1-&gt;3)-[alpha-D-Man-(1-&gt;2)-alpha-D-Man-(1-&gt;6)]-alpha-D-Man-(1-&gt;6)]-beta-D-Man-(1-&gt;4)-beta-D-GlcNAc-(1-&gt;4)-beta-D-GlcNAc)-L-asparaginyl-[protein] + H2O = N(4)-(alpha-D-Glc-(1-&gt;3)-alpha-D-Glc-(1-&gt;3)-alpha-D-Man-(1-&gt;2)-alpha-D-Man-(1-&gt;2)-alpha-D-Man-(1-&gt;3)-[alpha-D-Man-(1-&gt;2)-alpha-D-Man-(1-&gt;3)-[alpha-D-Man-(1-&gt;2)-alpha-D-Man-(1-&gt;6)]-alpha-D-Man-(1-&gt;6)]-beta-D-Man-(1-&gt;4)-beta-D-GlcNAc-(1-&gt;4)-beta-D-GlcNAc)-L-asparaginyl-[protein] + beta-D-glucose</text>
        <dbReference type="Rhea" id="RHEA:55988"/>
        <dbReference type="Rhea" id="RHEA-COMP:12806"/>
        <dbReference type="Rhea" id="RHEA-COMP:14355"/>
        <dbReference type="ChEBI" id="CHEBI:15377"/>
        <dbReference type="ChEBI" id="CHEBI:15903"/>
        <dbReference type="ChEBI" id="CHEBI:59082"/>
        <dbReference type="ChEBI" id="CHEBI:132537"/>
        <dbReference type="EC" id="3.2.1.106"/>
    </reaction>
</comment>
<dbReference type="InterPro" id="IPR012341">
    <property type="entry name" value="6hp_glycosidase-like_sf"/>
</dbReference>
<feature type="domain" description="Glycosyl hydrolase family 63 C-terminal" evidence="15">
    <location>
        <begin position="310"/>
        <end position="817"/>
    </location>
</feature>
<keyword evidence="3" id="KW-0812">Transmembrane</keyword>
<name>A0A3N4HY11_ASCIM</name>
<sequence length="844" mass="97106">MAPKTLLLAPLFLLSTAVSATGDLHGQAILFNENARATNQSLLWGAYRPGLYVGVKPRLPKSLNIGALWSRVDDYKYPSQNFRYTCEQGDDMEGYNWEEYDPRTGGRQVIKDKGNSIDITTEFVKVEGGDHGGSWGIRVKGVPRADAPKDIATTFIFYASLEGEGHVQLKEGVVRDLKGLEGTVTLTGNTPELGDFQLDITEGPETNQYPETPEHEAIDTRLDRTLYRAAAVPEKNIWRAKQLLFFYLQEKLNELTKKFTKETMPPPEWSFTIQPNVEKDANMHIVQKVFKGAFEFDVLFSSGSAQAPMTSEALTKRIPQVEADFAYNFEKNFKLDTPFDQPKYKKFARALLGNMLGGIGHFAGETLVDRSYDEAYDEVDENFWDDASEALKNNRGTFEGPFELFTTTPSRSFFPRGFYWDEGFHQLLVADWDTDLSIESLKSWLGRMDENGWIAREQILGEEARAKVPEEFQTQFPHHANPPTLFLLIEEYLNKLEAYHKPGKMHHAGGDQVVLDSSVVTDSRNSYVENSELALHFLNQIYPALRKHYKWFLKTQIADLKTYTRESDVPITKYSFRWRGRTPNHCLASGLDDYPRAQPPHPGELHVDLASWMVLLTRSMRRLADKTSNTDDSMEYRDLERQIVRNLNALHWSEKDKMYCDSTIDEYEESIFVCHPGYVSLFPLLVGGIVQPDDKKLPHLLDLIESEDHLWTPYGLRSLSPQDEFYGKDENYWRGPIWININYLAVVRLRSLAKIPGPEQKRIREIYRKLRINLVENIYKNWEETGFVWEQYNPEDGRGQRSKPFNGWSALALKMMGMEEETCLVCLEGDFVKEPEFEPWMELQ</sequence>
<dbReference type="InterPro" id="IPR038518">
    <property type="entry name" value="Glyco_hydro_63N_sf"/>
</dbReference>
<keyword evidence="4 12" id="KW-0378">Hydrolase</keyword>
<evidence type="ECO:0000256" key="14">
    <source>
        <dbReference type="SAM" id="SignalP"/>
    </source>
</evidence>
<dbReference type="InterPro" id="IPR031631">
    <property type="entry name" value="Glyco_hydro_63N"/>
</dbReference>
<comment type="function">
    <text evidence="12">Cleaves the distal alpha 1,2-linked glucose residue from the Glc(3)Man(9)GlcNAc(2) oligosaccharide precursor.</text>
</comment>
<comment type="similarity">
    <text evidence="2 12">Belongs to the glycosyl hydrolase 63 family.</text>
</comment>
<dbReference type="Pfam" id="PF16923">
    <property type="entry name" value="Glyco_hydro_63N"/>
    <property type="match status" value="1"/>
</dbReference>
<dbReference type="PANTHER" id="PTHR10412:SF11">
    <property type="entry name" value="MANNOSYL-OLIGOSACCHARIDE GLUCOSIDASE"/>
    <property type="match status" value="1"/>
</dbReference>
<evidence type="ECO:0000256" key="5">
    <source>
        <dbReference type="ARBA" id="ARBA00022824"/>
    </source>
</evidence>
<evidence type="ECO:0000313" key="18">
    <source>
        <dbReference type="Proteomes" id="UP000275078"/>
    </source>
</evidence>